<dbReference type="EMBL" id="CAJVPT010003518">
    <property type="protein sequence ID" value="CAG8496691.1"/>
    <property type="molecule type" value="Genomic_DNA"/>
</dbReference>
<proteinExistence type="predicted"/>
<protein>
    <submittedName>
        <fullName evidence="1">10017_t:CDS:1</fullName>
    </submittedName>
</protein>
<keyword evidence="2" id="KW-1185">Reference proteome</keyword>
<comment type="caution">
    <text evidence="1">The sequence shown here is derived from an EMBL/GenBank/DDBJ whole genome shotgun (WGS) entry which is preliminary data.</text>
</comment>
<gene>
    <name evidence="1" type="ORF">ACOLOM_LOCUS2612</name>
</gene>
<evidence type="ECO:0000313" key="1">
    <source>
        <dbReference type="EMBL" id="CAG8496691.1"/>
    </source>
</evidence>
<reference evidence="1" key="1">
    <citation type="submission" date="2021-06" db="EMBL/GenBank/DDBJ databases">
        <authorList>
            <person name="Kallberg Y."/>
            <person name="Tangrot J."/>
            <person name="Rosling A."/>
        </authorList>
    </citation>
    <scope>NUCLEOTIDE SEQUENCE</scope>
    <source>
        <strain evidence="1">CL356</strain>
    </source>
</reference>
<sequence>MNTLRGIILIFLLLAIITFIPLTGATDNYDPSDPNTWSSRELKEWLAERRVSYTGIPEKHDLVLLVKAHWVDVKDQAKSTKEAVKRFVTKYIEAIKDTVSGTNDKISDYVGQLTDQFEDVRQYAGLTEEQVGLVFDQLNEKLKGTKTSEDLTKILGQIKQSYASAKARRDILIQETITKIQNDLRNNEITQETIDWFKEEIRNFGGDSEAFSRERLGTQASLILQGVQEKLTQLNATTGEQTKMVVDKLKSSVEDICQPINGRFERLRKELSDTIGGTAESVVEELKSQFSTVNDYRLLTQENIQSVIDHIGQKLQDGKTVTVEQLQNVKDIVKRFFGTFKYYYNTATGQTKQTVLETKEAQEERLNKIIATIQNRINEARKKRDQQLEQVLKTIENDLTATHQLTVQQVAVLSGTVKEQLGNVRYARDLTEDKVKSFLDVLKSKLLDVKDYAEESYEAAYNKVSGGYDAATDKLGEGFDKVKEQMMSHKDEL</sequence>
<evidence type="ECO:0000313" key="2">
    <source>
        <dbReference type="Proteomes" id="UP000789525"/>
    </source>
</evidence>
<name>A0ACA9KVQ2_9GLOM</name>
<dbReference type="Proteomes" id="UP000789525">
    <property type="component" value="Unassembled WGS sequence"/>
</dbReference>
<organism evidence="1 2">
    <name type="scientific">Acaulospora colombiana</name>
    <dbReference type="NCBI Taxonomy" id="27376"/>
    <lineage>
        <taxon>Eukaryota</taxon>
        <taxon>Fungi</taxon>
        <taxon>Fungi incertae sedis</taxon>
        <taxon>Mucoromycota</taxon>
        <taxon>Glomeromycotina</taxon>
        <taxon>Glomeromycetes</taxon>
        <taxon>Diversisporales</taxon>
        <taxon>Acaulosporaceae</taxon>
        <taxon>Acaulospora</taxon>
    </lineage>
</organism>
<accession>A0ACA9KVQ2</accession>